<name>F4RYN0_MELLP</name>
<feature type="chain" id="PRO_5003321873" evidence="2">
    <location>
        <begin position="24"/>
        <end position="250"/>
    </location>
</feature>
<evidence type="ECO:0000256" key="2">
    <source>
        <dbReference type="SAM" id="SignalP"/>
    </source>
</evidence>
<dbReference type="HOGENOM" id="CLU_1185236_0_0_1"/>
<gene>
    <name evidence="3" type="ORF">MELLADRAFT_91327</name>
</gene>
<reference evidence="4" key="1">
    <citation type="journal article" date="2011" name="Proc. Natl. Acad. Sci. U.S.A.">
        <title>Obligate biotrophy features unraveled by the genomic analysis of rust fungi.</title>
        <authorList>
            <person name="Duplessis S."/>
            <person name="Cuomo C.A."/>
            <person name="Lin Y.-C."/>
            <person name="Aerts A."/>
            <person name="Tisserant E."/>
            <person name="Veneault-Fourrey C."/>
            <person name="Joly D.L."/>
            <person name="Hacquard S."/>
            <person name="Amselem J."/>
            <person name="Cantarel B.L."/>
            <person name="Chiu R."/>
            <person name="Coutinho P.M."/>
            <person name="Feau N."/>
            <person name="Field M."/>
            <person name="Frey P."/>
            <person name="Gelhaye E."/>
            <person name="Goldberg J."/>
            <person name="Grabherr M.G."/>
            <person name="Kodira C.D."/>
            <person name="Kohler A."/>
            <person name="Kuees U."/>
            <person name="Lindquist E.A."/>
            <person name="Lucas S.M."/>
            <person name="Mago R."/>
            <person name="Mauceli E."/>
            <person name="Morin E."/>
            <person name="Murat C."/>
            <person name="Pangilinan J.L."/>
            <person name="Park R."/>
            <person name="Pearson M."/>
            <person name="Quesneville H."/>
            <person name="Rouhier N."/>
            <person name="Sakthikumar S."/>
            <person name="Salamov A.A."/>
            <person name="Schmutz J."/>
            <person name="Selles B."/>
            <person name="Shapiro H."/>
            <person name="Tanguay P."/>
            <person name="Tuskan G.A."/>
            <person name="Henrissat B."/>
            <person name="Van de Peer Y."/>
            <person name="Rouze P."/>
            <person name="Ellis J.G."/>
            <person name="Dodds P.N."/>
            <person name="Schein J.E."/>
            <person name="Zhong S."/>
            <person name="Hamelin R.C."/>
            <person name="Grigoriev I.V."/>
            <person name="Szabo L.J."/>
            <person name="Martin F."/>
        </authorList>
    </citation>
    <scope>NUCLEOTIDE SEQUENCE [LARGE SCALE GENOMIC DNA]</scope>
    <source>
        <strain evidence="4">98AG31 / pathotype 3-4-7</strain>
    </source>
</reference>
<accession>F4RYN0</accession>
<feature type="signal peptide" evidence="2">
    <location>
        <begin position="1"/>
        <end position="23"/>
    </location>
</feature>
<dbReference type="VEuPathDB" id="FungiDB:MELLADRAFT_91327"/>
<keyword evidence="2" id="KW-0732">Signal</keyword>
<evidence type="ECO:0000313" key="4">
    <source>
        <dbReference type="Proteomes" id="UP000001072"/>
    </source>
</evidence>
<feature type="region of interest" description="Disordered" evidence="1">
    <location>
        <begin position="148"/>
        <end position="172"/>
    </location>
</feature>
<dbReference type="RefSeq" id="XP_007414187.1">
    <property type="nucleotide sequence ID" value="XM_007414125.1"/>
</dbReference>
<protein>
    <submittedName>
        <fullName evidence="3">Secreted protein</fullName>
    </submittedName>
</protein>
<dbReference type="KEGG" id="mlr:MELLADRAFT_91327"/>
<dbReference type="InParanoid" id="F4RYN0"/>
<evidence type="ECO:0000256" key="1">
    <source>
        <dbReference type="SAM" id="MobiDB-lite"/>
    </source>
</evidence>
<organism evidence="4">
    <name type="scientific">Melampsora larici-populina (strain 98AG31 / pathotype 3-4-7)</name>
    <name type="common">Poplar leaf rust fungus</name>
    <dbReference type="NCBI Taxonomy" id="747676"/>
    <lineage>
        <taxon>Eukaryota</taxon>
        <taxon>Fungi</taxon>
        <taxon>Dikarya</taxon>
        <taxon>Basidiomycota</taxon>
        <taxon>Pucciniomycotina</taxon>
        <taxon>Pucciniomycetes</taxon>
        <taxon>Pucciniales</taxon>
        <taxon>Melampsoraceae</taxon>
        <taxon>Melampsora</taxon>
    </lineage>
</organism>
<evidence type="ECO:0000313" key="3">
    <source>
        <dbReference type="EMBL" id="EGG02498.1"/>
    </source>
</evidence>
<dbReference type="GeneID" id="18935871"/>
<dbReference type="AlphaFoldDB" id="F4RYN0"/>
<dbReference type="EMBL" id="GL883130">
    <property type="protein sequence ID" value="EGG02498.1"/>
    <property type="molecule type" value="Genomic_DNA"/>
</dbReference>
<proteinExistence type="predicted"/>
<sequence length="250" mass="26277">MRINHSFVVASMALLFVLEFTNTNTVSANSGGDGSGLIRVLRRRSLSAESPNTNEETTQGEPIATHPVQQSGVPQLGLSAGMIQLISTGLVRSIAKFSADKEAGVEFPTQQEMTQAIDQALWTSDSTNSAKVAQAIKNSIDALADRKLAEGETGRNRTSKVSKPTPPSARTSSDQIAAALLQTIHAFCEDKAAGGRLPTATEVNKALTPALQSIDFGNVKKGAGAVKFGLDQMGTTHNSENDTPSPCPNS</sequence>
<keyword evidence="4" id="KW-1185">Reference proteome</keyword>
<dbReference type="Proteomes" id="UP000001072">
    <property type="component" value="Unassembled WGS sequence"/>
</dbReference>